<gene>
    <name evidence="2" type="ORF">RM844_08660</name>
</gene>
<evidence type="ECO:0000313" key="2">
    <source>
        <dbReference type="EMBL" id="MDT0266365.1"/>
    </source>
</evidence>
<dbReference type="RefSeq" id="WP_311666383.1">
    <property type="nucleotide sequence ID" value="NZ_JAVREO010000004.1"/>
</dbReference>
<evidence type="ECO:0008006" key="4">
    <source>
        <dbReference type="Google" id="ProtNLM"/>
    </source>
</evidence>
<reference evidence="3" key="1">
    <citation type="submission" date="2023-07" db="EMBL/GenBank/DDBJ databases">
        <title>30 novel species of actinomycetes from the DSMZ collection.</title>
        <authorList>
            <person name="Nouioui I."/>
        </authorList>
    </citation>
    <scope>NUCLEOTIDE SEQUENCE [LARGE SCALE GENOMIC DNA]</scope>
    <source>
        <strain evidence="3">DSM 44915</strain>
    </source>
</reference>
<keyword evidence="3" id="KW-1185">Reference proteome</keyword>
<dbReference type="Proteomes" id="UP001183410">
    <property type="component" value="Unassembled WGS sequence"/>
</dbReference>
<feature type="compositionally biased region" description="Pro residues" evidence="1">
    <location>
        <begin position="179"/>
        <end position="196"/>
    </location>
</feature>
<feature type="compositionally biased region" description="Low complexity" evidence="1">
    <location>
        <begin position="256"/>
        <end position="303"/>
    </location>
</feature>
<comment type="caution">
    <text evidence="2">The sequence shown here is derived from an EMBL/GenBank/DDBJ whole genome shotgun (WGS) entry which is preliminary data.</text>
</comment>
<proteinExistence type="predicted"/>
<protein>
    <recommendedName>
        <fullName evidence="4">UL36 very large tegument protein</fullName>
    </recommendedName>
</protein>
<dbReference type="EMBL" id="JAVREO010000004">
    <property type="protein sequence ID" value="MDT0266365.1"/>
    <property type="molecule type" value="Genomic_DNA"/>
</dbReference>
<evidence type="ECO:0000256" key="1">
    <source>
        <dbReference type="SAM" id="MobiDB-lite"/>
    </source>
</evidence>
<feature type="compositionally biased region" description="Basic residues" evidence="1">
    <location>
        <begin position="243"/>
        <end position="255"/>
    </location>
</feature>
<name>A0ABU2JMZ2_9ACTN</name>
<accession>A0ABU2JMZ2</accession>
<sequence length="504" mass="51654">MPDVRMMEREWSDRLAAFTSELRALAEVLDPSAGWFAAFHRRNGAELAAWLAGRTLPPWDAVADLAQDLAVLRGEGPARTAAGRLRAGYEAATAARDALPGGRAALTGLLADLDRAADELAARLRMLTHAADSARRAGQPAEADRLAGLAEWTRDDQERVLTRRAEAHARLAAVGTRPGEPPIGGPKPTGPEAVPPRPDHAGAGPRVPTAARQAAARPARATAGPQRAAATDADPDAAGAAPARRRAKPARRPRGARFAGLDPVDEATATGAAGETNAAVAPSPAPASGGTAPDGHPPATGEAGPPPPSGSRFAGALRDHRPSLADRVTDHDLATATRTADQLRDLRALGENGAAHGLLCAAVGGPPVRIPLLLAELERAGMDAEMTTLLWEAASLPPAPLAAAAEALTVAGRAADCGQLLRQGAARPAAEVGSVAAALRAHGLGDRAVALLRALVQARTAEEAAQAARPAPRVLVPMLLAAAQEVSPRHHRAVSSELRRAGVA</sequence>
<feature type="region of interest" description="Disordered" evidence="1">
    <location>
        <begin position="170"/>
        <end position="316"/>
    </location>
</feature>
<organism evidence="2 3">
    <name type="scientific">Streptomyces chisholmiae</name>
    <dbReference type="NCBI Taxonomy" id="3075540"/>
    <lineage>
        <taxon>Bacteria</taxon>
        <taxon>Bacillati</taxon>
        <taxon>Actinomycetota</taxon>
        <taxon>Actinomycetes</taxon>
        <taxon>Kitasatosporales</taxon>
        <taxon>Streptomycetaceae</taxon>
        <taxon>Streptomyces</taxon>
    </lineage>
</organism>
<evidence type="ECO:0000313" key="3">
    <source>
        <dbReference type="Proteomes" id="UP001183410"/>
    </source>
</evidence>
<feature type="compositionally biased region" description="Low complexity" evidence="1">
    <location>
        <begin position="210"/>
        <end position="242"/>
    </location>
</feature>